<dbReference type="PANTHER" id="PTHR19303:SF74">
    <property type="entry name" value="POGO TRANSPOSABLE ELEMENT WITH KRAB DOMAIN"/>
    <property type="match status" value="1"/>
</dbReference>
<dbReference type="InterPro" id="IPR004875">
    <property type="entry name" value="DDE_SF_endonuclease_dom"/>
</dbReference>
<evidence type="ECO:0000259" key="4">
    <source>
        <dbReference type="Pfam" id="PF05225"/>
    </source>
</evidence>
<dbReference type="Gene3D" id="3.30.420.10">
    <property type="entry name" value="Ribonuclease H-like superfamily/Ribonuclease H"/>
    <property type="match status" value="1"/>
</dbReference>
<gene>
    <name evidence="5" type="ORF">NQ317_007109</name>
</gene>
<dbReference type="InterPro" id="IPR050863">
    <property type="entry name" value="CenT-Element_Derived"/>
</dbReference>
<dbReference type="Proteomes" id="UP001162164">
    <property type="component" value="Unassembled WGS sequence"/>
</dbReference>
<dbReference type="Gene3D" id="1.10.10.60">
    <property type="entry name" value="Homeodomain-like"/>
    <property type="match status" value="1"/>
</dbReference>
<dbReference type="CDD" id="cd15517">
    <property type="entry name" value="PHD_TCF19_like"/>
    <property type="match status" value="1"/>
</dbReference>
<evidence type="ECO:0000256" key="2">
    <source>
        <dbReference type="SAM" id="MobiDB-lite"/>
    </source>
</evidence>
<dbReference type="EMBL" id="JAPWTJ010000095">
    <property type="protein sequence ID" value="KAJ8983067.1"/>
    <property type="molecule type" value="Genomic_DNA"/>
</dbReference>
<sequence length="626" mass="71029">MENYIFGQMPRKYQRKTEKGKWTAEQLRNAITEISNGCSIRSAGKEHGIPESTIRKKLKLSEEERYQPMCLGGVVTFTMRQEQELADHVIKLAKMFHGLNPIQLRKLAYQYAEANNVCHKFNKERKLAGKDWYYNFMERHPNITLRKPEATSVNRIKAFNQESVKLFFSNLELVYDKYKFTPDNIFNVDETGITVVQKPVKCLAPKGLKQLGYKTSAEREKNVTVICCCNAIGRYIAPMFIFPRKRMTDLLSKNGPSGALFSCSLSGWSNENLCMDWLQHFSQSVKPTVMSPVLVILDNHSSHISLSIYEFCKSTGIVLLTLPPHTSHRMQPLDLTFFGPLKSAYNQECDLFLRSHERITTYDLAEIFNKAFIKVGTMEKAISGFRSAGIYPFQPDKFTLEDFAPASQFQPVNDENTLTDITNKNLSSKPNDACVVSNTESQQPSTSNTSESAFQQTSKMQNLVTESLASIISEQASKSKSDRNSPSETTNRLKGKHVTAETLSPIPCTSSTSKYQRKNKQKSIILTATPNKDELEEAEKKKQARQKEVDRRNSDSEVESIDSVSMLCDDDECDDYPDVDENQCLVCGELPTKSESWYRCTVCSNWAHALCTGYDSPENYICDHCD</sequence>
<accession>A0ABQ9JYX4</accession>
<dbReference type="InterPro" id="IPR009057">
    <property type="entry name" value="Homeodomain-like_sf"/>
</dbReference>
<proteinExistence type="predicted"/>
<dbReference type="InterPro" id="IPR011011">
    <property type="entry name" value="Znf_FYVE_PHD"/>
</dbReference>
<evidence type="ECO:0000256" key="1">
    <source>
        <dbReference type="ARBA" id="ARBA00004123"/>
    </source>
</evidence>
<dbReference type="InterPro" id="IPR036397">
    <property type="entry name" value="RNaseH_sf"/>
</dbReference>
<dbReference type="SUPFAM" id="SSF57903">
    <property type="entry name" value="FYVE/PHD zinc finger"/>
    <property type="match status" value="1"/>
</dbReference>
<dbReference type="InterPro" id="IPR007889">
    <property type="entry name" value="HTH_Psq"/>
</dbReference>
<dbReference type="Pfam" id="PF05225">
    <property type="entry name" value="HTH_psq"/>
    <property type="match status" value="1"/>
</dbReference>
<evidence type="ECO:0008006" key="7">
    <source>
        <dbReference type="Google" id="ProtNLM"/>
    </source>
</evidence>
<feature type="region of interest" description="Disordered" evidence="2">
    <location>
        <begin position="411"/>
        <end position="460"/>
    </location>
</feature>
<feature type="compositionally biased region" description="Basic and acidic residues" evidence="2">
    <location>
        <begin position="538"/>
        <end position="555"/>
    </location>
</feature>
<dbReference type="SUPFAM" id="SSF46689">
    <property type="entry name" value="Homeodomain-like"/>
    <property type="match status" value="1"/>
</dbReference>
<evidence type="ECO:0000313" key="6">
    <source>
        <dbReference type="Proteomes" id="UP001162164"/>
    </source>
</evidence>
<dbReference type="PANTHER" id="PTHR19303">
    <property type="entry name" value="TRANSPOSON"/>
    <property type="match status" value="1"/>
</dbReference>
<keyword evidence="6" id="KW-1185">Reference proteome</keyword>
<feature type="region of interest" description="Disordered" evidence="2">
    <location>
        <begin position="474"/>
        <end position="561"/>
    </location>
</feature>
<evidence type="ECO:0000313" key="5">
    <source>
        <dbReference type="EMBL" id="KAJ8983067.1"/>
    </source>
</evidence>
<protein>
    <recommendedName>
        <fullName evidence="7">Transposase</fullName>
    </recommendedName>
</protein>
<comment type="caution">
    <text evidence="5">The sequence shown here is derived from an EMBL/GenBank/DDBJ whole genome shotgun (WGS) entry which is preliminary data.</text>
</comment>
<name>A0ABQ9JYX4_9CUCU</name>
<comment type="subcellular location">
    <subcellularLocation>
        <location evidence="1">Nucleus</location>
    </subcellularLocation>
</comment>
<dbReference type="Pfam" id="PF03184">
    <property type="entry name" value="DDE_1"/>
    <property type="match status" value="1"/>
</dbReference>
<reference evidence="5" key="1">
    <citation type="journal article" date="2023" name="Insect Mol. Biol.">
        <title>Genome sequencing provides insights into the evolution of gene families encoding plant cell wall-degrading enzymes in longhorned beetles.</title>
        <authorList>
            <person name="Shin N.R."/>
            <person name="Okamura Y."/>
            <person name="Kirsch R."/>
            <person name="Pauchet Y."/>
        </authorList>
    </citation>
    <scope>NUCLEOTIDE SEQUENCE</scope>
    <source>
        <strain evidence="5">MMC_N1</strain>
    </source>
</reference>
<organism evidence="5 6">
    <name type="scientific">Molorchus minor</name>
    <dbReference type="NCBI Taxonomy" id="1323400"/>
    <lineage>
        <taxon>Eukaryota</taxon>
        <taxon>Metazoa</taxon>
        <taxon>Ecdysozoa</taxon>
        <taxon>Arthropoda</taxon>
        <taxon>Hexapoda</taxon>
        <taxon>Insecta</taxon>
        <taxon>Pterygota</taxon>
        <taxon>Neoptera</taxon>
        <taxon>Endopterygota</taxon>
        <taxon>Coleoptera</taxon>
        <taxon>Polyphaga</taxon>
        <taxon>Cucujiformia</taxon>
        <taxon>Chrysomeloidea</taxon>
        <taxon>Cerambycidae</taxon>
        <taxon>Lamiinae</taxon>
        <taxon>Monochamini</taxon>
        <taxon>Molorchus</taxon>
    </lineage>
</organism>
<evidence type="ECO:0000259" key="3">
    <source>
        <dbReference type="Pfam" id="PF03184"/>
    </source>
</evidence>
<feature type="domain" description="HTH psq-type" evidence="4">
    <location>
        <begin position="25"/>
        <end position="59"/>
    </location>
</feature>
<feature type="domain" description="DDE-1" evidence="3">
    <location>
        <begin position="221"/>
        <end position="349"/>
    </location>
</feature>